<proteinExistence type="predicted"/>
<sequence>MNAEIDRYEKGLAKRHVTSKRHMIQVDCDDYMLTLRKERAAG</sequence>
<accession>A0A7W9FYM9</accession>
<dbReference type="RefSeq" id="WP_281398140.1">
    <property type="nucleotide sequence ID" value="NZ_JACHMB010000001.1"/>
</dbReference>
<keyword evidence="2" id="KW-1185">Reference proteome</keyword>
<dbReference type="AlphaFoldDB" id="A0A7W9FYM9"/>
<reference evidence="1 2" key="1">
    <citation type="submission" date="2020-08" db="EMBL/GenBank/DDBJ databases">
        <title>Sequencing the genomes of 1000 actinobacteria strains.</title>
        <authorList>
            <person name="Klenk H.-P."/>
        </authorList>
    </citation>
    <scope>NUCLEOTIDE SEQUENCE [LARGE SCALE GENOMIC DNA]</scope>
    <source>
        <strain evidence="1 2">DSM 45507</strain>
    </source>
</reference>
<comment type="caution">
    <text evidence="1">The sequence shown here is derived from an EMBL/GenBank/DDBJ whole genome shotgun (WGS) entry which is preliminary data.</text>
</comment>
<dbReference type="Proteomes" id="UP000579153">
    <property type="component" value="Unassembled WGS sequence"/>
</dbReference>
<gene>
    <name evidence="1" type="ORF">HD596_000719</name>
</gene>
<evidence type="ECO:0000313" key="1">
    <source>
        <dbReference type="EMBL" id="MBB5773963.1"/>
    </source>
</evidence>
<name>A0A7W9FYM9_9ACTN</name>
<protein>
    <submittedName>
        <fullName evidence="1">Uncharacterized protein</fullName>
    </submittedName>
</protein>
<organism evidence="1 2">
    <name type="scientific">Nonomuraea jabiensis</name>
    <dbReference type="NCBI Taxonomy" id="882448"/>
    <lineage>
        <taxon>Bacteria</taxon>
        <taxon>Bacillati</taxon>
        <taxon>Actinomycetota</taxon>
        <taxon>Actinomycetes</taxon>
        <taxon>Streptosporangiales</taxon>
        <taxon>Streptosporangiaceae</taxon>
        <taxon>Nonomuraea</taxon>
    </lineage>
</organism>
<evidence type="ECO:0000313" key="2">
    <source>
        <dbReference type="Proteomes" id="UP000579153"/>
    </source>
</evidence>
<dbReference type="EMBL" id="JACHMB010000001">
    <property type="protein sequence ID" value="MBB5773963.1"/>
    <property type="molecule type" value="Genomic_DNA"/>
</dbReference>